<name>A0AAQ3TI68_PASNO</name>
<dbReference type="AlphaFoldDB" id="A0AAQ3TI68"/>
<organism evidence="2 3">
    <name type="scientific">Paspalum notatum var. saurae</name>
    <dbReference type="NCBI Taxonomy" id="547442"/>
    <lineage>
        <taxon>Eukaryota</taxon>
        <taxon>Viridiplantae</taxon>
        <taxon>Streptophyta</taxon>
        <taxon>Embryophyta</taxon>
        <taxon>Tracheophyta</taxon>
        <taxon>Spermatophyta</taxon>
        <taxon>Magnoliopsida</taxon>
        <taxon>Liliopsida</taxon>
        <taxon>Poales</taxon>
        <taxon>Poaceae</taxon>
        <taxon>PACMAD clade</taxon>
        <taxon>Panicoideae</taxon>
        <taxon>Andropogonodae</taxon>
        <taxon>Paspaleae</taxon>
        <taxon>Paspalinae</taxon>
        <taxon>Paspalum</taxon>
    </lineage>
</organism>
<feature type="compositionally biased region" description="Basic and acidic residues" evidence="1">
    <location>
        <begin position="60"/>
        <end position="70"/>
    </location>
</feature>
<sequence length="172" mass="18541">MLLNGVSDGRTARHLVAVKAGASQPGQAEAAVVVAARPTPRHHILRRHTSPSSSSILFPHQKEKEKQRSRGEGHCFLKGSSFLSSILLALLASSCPEVAALGRQDRGSWAHILYKMRSGVRRLVMSTHSLPTTQKQPLPSSAVHAASVQCKPAAFAYAPRQSFHHNGHALAH</sequence>
<keyword evidence="3" id="KW-1185">Reference proteome</keyword>
<dbReference type="EMBL" id="CP144749">
    <property type="protein sequence ID" value="WVZ73950.1"/>
    <property type="molecule type" value="Genomic_DNA"/>
</dbReference>
<gene>
    <name evidence="2" type="ORF">U9M48_022198</name>
</gene>
<reference evidence="2 3" key="1">
    <citation type="submission" date="2024-02" db="EMBL/GenBank/DDBJ databases">
        <title>High-quality chromosome-scale genome assembly of Pensacola bahiagrass (Paspalum notatum Flugge var. saurae).</title>
        <authorList>
            <person name="Vega J.M."/>
            <person name="Podio M."/>
            <person name="Orjuela J."/>
            <person name="Siena L.A."/>
            <person name="Pessino S.C."/>
            <person name="Combes M.C."/>
            <person name="Mariac C."/>
            <person name="Albertini E."/>
            <person name="Pupilli F."/>
            <person name="Ortiz J.P.A."/>
            <person name="Leblanc O."/>
        </authorList>
    </citation>
    <scope>NUCLEOTIDE SEQUENCE [LARGE SCALE GENOMIC DNA]</scope>
    <source>
        <strain evidence="2">R1</strain>
        <tissue evidence="2">Leaf</tissue>
    </source>
</reference>
<protein>
    <submittedName>
        <fullName evidence="2">Uncharacterized protein</fullName>
    </submittedName>
</protein>
<accession>A0AAQ3TI68</accession>
<proteinExistence type="predicted"/>
<feature type="region of interest" description="Disordered" evidence="1">
    <location>
        <begin position="46"/>
        <end position="70"/>
    </location>
</feature>
<dbReference type="Proteomes" id="UP001341281">
    <property type="component" value="Chromosome 05"/>
</dbReference>
<evidence type="ECO:0000256" key="1">
    <source>
        <dbReference type="SAM" id="MobiDB-lite"/>
    </source>
</evidence>
<evidence type="ECO:0000313" key="3">
    <source>
        <dbReference type="Proteomes" id="UP001341281"/>
    </source>
</evidence>
<evidence type="ECO:0000313" key="2">
    <source>
        <dbReference type="EMBL" id="WVZ73950.1"/>
    </source>
</evidence>